<dbReference type="OrthoDB" id="420884at2759"/>
<evidence type="ECO:0000313" key="14">
    <source>
        <dbReference type="EMBL" id="KOC64610.1"/>
    </source>
</evidence>
<name>A0A0L7R167_9HYME</name>
<dbReference type="InterPro" id="IPR038506">
    <property type="entry name" value="GLE1-like_sf"/>
</dbReference>
<protein>
    <recommendedName>
        <fullName evidence="10">mRNA export factor GLE1</fullName>
    </recommendedName>
    <alternativeName>
        <fullName evidence="12">GLE1 RNA export mediator</fullName>
    </alternativeName>
    <alternativeName>
        <fullName evidence="11">Nucleoporin GLE1</fullName>
    </alternativeName>
</protein>
<keyword evidence="4" id="KW-0509">mRNA transport</keyword>
<evidence type="ECO:0000256" key="10">
    <source>
        <dbReference type="ARBA" id="ARBA00026227"/>
    </source>
</evidence>
<organism evidence="14 15">
    <name type="scientific">Habropoda laboriosa</name>
    <dbReference type="NCBI Taxonomy" id="597456"/>
    <lineage>
        <taxon>Eukaryota</taxon>
        <taxon>Metazoa</taxon>
        <taxon>Ecdysozoa</taxon>
        <taxon>Arthropoda</taxon>
        <taxon>Hexapoda</taxon>
        <taxon>Insecta</taxon>
        <taxon>Pterygota</taxon>
        <taxon>Neoptera</taxon>
        <taxon>Endopterygota</taxon>
        <taxon>Hymenoptera</taxon>
        <taxon>Apocrita</taxon>
        <taxon>Aculeata</taxon>
        <taxon>Apoidea</taxon>
        <taxon>Anthophila</taxon>
        <taxon>Apidae</taxon>
        <taxon>Habropoda</taxon>
    </lineage>
</organism>
<comment type="function">
    <text evidence="9">Required for the export of mRNAs containing poly(A) tails from the nucleus into the cytoplasm. May be involved in the terminal step of the mRNA transport through the nuclear pore complex (NPC).</text>
</comment>
<keyword evidence="6" id="KW-0811">Translocation</keyword>
<proteinExistence type="inferred from homology"/>
<evidence type="ECO:0000256" key="11">
    <source>
        <dbReference type="ARBA" id="ARBA00029983"/>
    </source>
</evidence>
<evidence type="ECO:0000256" key="4">
    <source>
        <dbReference type="ARBA" id="ARBA00022816"/>
    </source>
</evidence>
<keyword evidence="15" id="KW-1185">Reference proteome</keyword>
<dbReference type="InterPro" id="IPR012476">
    <property type="entry name" value="GLE1"/>
</dbReference>
<dbReference type="GO" id="GO:0015031">
    <property type="term" value="P:protein transport"/>
    <property type="evidence" value="ECO:0007669"/>
    <property type="project" value="UniProtKB-KW"/>
</dbReference>
<comment type="similarity">
    <text evidence="2">Belongs to the GLE1 family.</text>
</comment>
<keyword evidence="13" id="KW-0175">Coiled coil</keyword>
<evidence type="ECO:0000256" key="5">
    <source>
        <dbReference type="ARBA" id="ARBA00022927"/>
    </source>
</evidence>
<dbReference type="Pfam" id="PF07817">
    <property type="entry name" value="GLE1"/>
    <property type="match status" value="1"/>
</dbReference>
<dbReference type="PANTHER" id="PTHR12960:SF0">
    <property type="entry name" value="MRNA EXPORT FACTOR GLE1"/>
    <property type="match status" value="1"/>
</dbReference>
<dbReference type="PANTHER" id="PTHR12960">
    <property type="entry name" value="GLE-1-RELATED"/>
    <property type="match status" value="1"/>
</dbReference>
<evidence type="ECO:0000256" key="3">
    <source>
        <dbReference type="ARBA" id="ARBA00022448"/>
    </source>
</evidence>
<dbReference type="CDD" id="cd22265">
    <property type="entry name" value="UDM1_RNF168"/>
    <property type="match status" value="1"/>
</dbReference>
<evidence type="ECO:0000256" key="12">
    <source>
        <dbReference type="ARBA" id="ARBA00030897"/>
    </source>
</evidence>
<dbReference type="GO" id="GO:0016973">
    <property type="term" value="P:poly(A)+ mRNA export from nucleus"/>
    <property type="evidence" value="ECO:0007669"/>
    <property type="project" value="InterPro"/>
</dbReference>
<dbReference type="EMBL" id="KQ414668">
    <property type="protein sequence ID" value="KOC64610.1"/>
    <property type="molecule type" value="Genomic_DNA"/>
</dbReference>
<gene>
    <name evidence="14" type="ORF">WH47_12074</name>
</gene>
<dbReference type="AlphaFoldDB" id="A0A0L7R167"/>
<comment type="subcellular location">
    <subcellularLocation>
        <location evidence="1">Nucleus</location>
        <location evidence="1">Nuclear pore complex</location>
    </subcellularLocation>
</comment>
<dbReference type="GO" id="GO:0031369">
    <property type="term" value="F:translation initiation factor binding"/>
    <property type="evidence" value="ECO:0007669"/>
    <property type="project" value="TreeGrafter"/>
</dbReference>
<dbReference type="GO" id="GO:0005737">
    <property type="term" value="C:cytoplasm"/>
    <property type="evidence" value="ECO:0007669"/>
    <property type="project" value="TreeGrafter"/>
</dbReference>
<keyword evidence="7" id="KW-0906">Nuclear pore complex</keyword>
<dbReference type="GO" id="GO:0044614">
    <property type="term" value="C:nuclear pore cytoplasmic filaments"/>
    <property type="evidence" value="ECO:0007669"/>
    <property type="project" value="TreeGrafter"/>
</dbReference>
<reference evidence="14 15" key="1">
    <citation type="submission" date="2015-07" db="EMBL/GenBank/DDBJ databases">
        <title>The genome of Habropoda laboriosa.</title>
        <authorList>
            <person name="Pan H."/>
            <person name="Kapheim K."/>
        </authorList>
    </citation>
    <scope>NUCLEOTIDE SEQUENCE [LARGE SCALE GENOMIC DNA]</scope>
    <source>
        <strain evidence="14">0110345459</strain>
    </source>
</reference>
<keyword evidence="3" id="KW-0813">Transport</keyword>
<evidence type="ECO:0000256" key="7">
    <source>
        <dbReference type="ARBA" id="ARBA00023132"/>
    </source>
</evidence>
<dbReference type="Gene3D" id="1.25.40.510">
    <property type="entry name" value="GLE1-like"/>
    <property type="match status" value="1"/>
</dbReference>
<keyword evidence="8" id="KW-0539">Nucleus</keyword>
<evidence type="ECO:0000256" key="2">
    <source>
        <dbReference type="ARBA" id="ARBA00011056"/>
    </source>
</evidence>
<evidence type="ECO:0000256" key="1">
    <source>
        <dbReference type="ARBA" id="ARBA00004567"/>
    </source>
</evidence>
<sequence length="681" mass="78210">MPHFVSTKDEIMQDMNDIASDFACLKVSALKKASRIKGIVDRVTIGPDSTVSENESEKLDNIENQQNSCNIAVSQKSVRSQNKISMQSGITFSVKKILLESENQRKEEVQKEIDRHWQHMKENGKAIQEHIAISLSHMAEERERRNKENYAYILAEERIAEQEEIRRRHERQKEVEEYRKKMKEKEELMKKIMNMKNVYGVKYHDIVILSENCKDQNSVAIILLSYAATLEELHHQIKLIDEKIKTGEVTSSDLNNMEKMVLQIDEILCMFKLEVDKINDQENVVHTHVQSTDLPKQKLKDTEIVCETVTSEQISTNDTQNNDIQKDGKMKKEKEVTENINSTNISQVTVPVLNIEENKSPTEPDESHLYEYVDKESLQIYMNSQKFLESYENSLHEFLQSTATKIFRFECQKAINIPINAISGINEQHLRDKYERLHNLLIGKSTPNVIQHPQGADFCKNILAKKIVNQGETLVSSKPKMAFPIAAVIVALWNDHSDFGDLLLSHFHKVCPFTVPVFMPKIVGQSNEDYYKLMGYKYSEDGTAEKHDKFLKRMSGLMRLYASITITSQRKGITKTNPHGLQNAWRWLAAVLNIEPRKTVSDLCATLLLDMLEVAGNALWIAYPKQFRKLLVLLSEEYYPCMQSVGCIGSGPLVRLEEFLRSSLAKGFIPSPDGQLPPNFW</sequence>
<dbReference type="STRING" id="597456.A0A0L7R167"/>
<evidence type="ECO:0000256" key="9">
    <source>
        <dbReference type="ARBA" id="ARBA00024680"/>
    </source>
</evidence>
<evidence type="ECO:0000256" key="6">
    <source>
        <dbReference type="ARBA" id="ARBA00023010"/>
    </source>
</evidence>
<accession>A0A0L7R167</accession>
<evidence type="ECO:0000256" key="8">
    <source>
        <dbReference type="ARBA" id="ARBA00023242"/>
    </source>
</evidence>
<dbReference type="GO" id="GO:0005543">
    <property type="term" value="F:phospholipid binding"/>
    <property type="evidence" value="ECO:0007669"/>
    <property type="project" value="TreeGrafter"/>
</dbReference>
<dbReference type="GO" id="GO:0000822">
    <property type="term" value="F:inositol hexakisphosphate binding"/>
    <property type="evidence" value="ECO:0007669"/>
    <property type="project" value="TreeGrafter"/>
</dbReference>
<feature type="coiled-coil region" evidence="13">
    <location>
        <begin position="152"/>
        <end position="198"/>
    </location>
</feature>
<keyword evidence="5" id="KW-0653">Protein transport</keyword>
<dbReference type="Proteomes" id="UP000053825">
    <property type="component" value="Unassembled WGS sequence"/>
</dbReference>
<evidence type="ECO:0000313" key="15">
    <source>
        <dbReference type="Proteomes" id="UP000053825"/>
    </source>
</evidence>
<evidence type="ECO:0000256" key="13">
    <source>
        <dbReference type="SAM" id="Coils"/>
    </source>
</evidence>